<evidence type="ECO:0000256" key="4">
    <source>
        <dbReference type="ARBA" id="ARBA00022679"/>
    </source>
</evidence>
<dbReference type="SMART" id="SM00387">
    <property type="entry name" value="HATPase_c"/>
    <property type="match status" value="1"/>
</dbReference>
<feature type="coiled-coil region" evidence="8">
    <location>
        <begin position="128"/>
        <end position="162"/>
    </location>
</feature>
<evidence type="ECO:0000256" key="3">
    <source>
        <dbReference type="ARBA" id="ARBA00022553"/>
    </source>
</evidence>
<dbReference type="Gene3D" id="3.30.565.10">
    <property type="entry name" value="Histidine kinase-like ATPase, C-terminal domain"/>
    <property type="match status" value="1"/>
</dbReference>
<feature type="domain" description="Response regulatory" evidence="10">
    <location>
        <begin position="10"/>
        <end position="126"/>
    </location>
</feature>
<dbReference type="PROSITE" id="PS50110">
    <property type="entry name" value="RESPONSE_REGULATORY"/>
    <property type="match status" value="1"/>
</dbReference>
<sequence>MSINTPDTNIILIVDDSPIHLKVLSESLVNAGYEVAVAINGETALKQALYEPPDLILLDIQMPGMDGFETCQQLKAHPSTQAVPIIFMTALADTSSKIKGLKAGAVDYLTKPFQQEEVLARIKVHLQIKDLTQSLLEKNLLLDQLNHKLKHLVLEKDIQLQEADKLSSMGQMMAGITHEINNPLGFVIGNANQVEEFLQDLLTHLQLYQKFYPNPAVPIQNHAEEIDIGFLMADLPEMIASIKQGSLLIKEISTSMRIFAKVDGKNKVLFNIHDGMNSTLLILNHRLKANEHHPEIQVIKKYGKIPEIECFPGQLNQVFMNIIANAIDALEESNQGKTYAEIIASPNQITISTELTPDQTQVLIRIADNGTGIPEEICSQLFNPFFTTKPVGKGTGLGLSISYQIVVDKHQGKLECYSRNGQGTEFVIAIPVHAPKC</sequence>
<dbReference type="InterPro" id="IPR003594">
    <property type="entry name" value="HATPase_dom"/>
</dbReference>
<dbReference type="CDD" id="cd19920">
    <property type="entry name" value="REC_PA4781-like"/>
    <property type="match status" value="1"/>
</dbReference>
<feature type="domain" description="Histidine kinase" evidence="9">
    <location>
        <begin position="175"/>
        <end position="434"/>
    </location>
</feature>
<organism evidence="11 12">
    <name type="scientific">Lyngbya aestuarii BL J</name>
    <dbReference type="NCBI Taxonomy" id="1348334"/>
    <lineage>
        <taxon>Bacteria</taxon>
        <taxon>Bacillati</taxon>
        <taxon>Cyanobacteriota</taxon>
        <taxon>Cyanophyceae</taxon>
        <taxon>Oscillatoriophycideae</taxon>
        <taxon>Oscillatoriales</taxon>
        <taxon>Microcoleaceae</taxon>
        <taxon>Lyngbya</taxon>
    </lineage>
</organism>
<dbReference type="Gene3D" id="3.40.50.2300">
    <property type="match status" value="1"/>
</dbReference>
<dbReference type="InterPro" id="IPR005467">
    <property type="entry name" value="His_kinase_dom"/>
</dbReference>
<dbReference type="EMBL" id="AUZM01000085">
    <property type="protein sequence ID" value="ERT04686.1"/>
    <property type="molecule type" value="Genomic_DNA"/>
</dbReference>
<comment type="catalytic activity">
    <reaction evidence="1">
        <text>ATP + protein L-histidine = ADP + protein N-phospho-L-histidine.</text>
        <dbReference type="EC" id="2.7.13.3"/>
    </reaction>
</comment>
<keyword evidence="3 7" id="KW-0597">Phosphoprotein</keyword>
<evidence type="ECO:0000256" key="6">
    <source>
        <dbReference type="ARBA" id="ARBA00023012"/>
    </source>
</evidence>
<dbReference type="InterPro" id="IPR036890">
    <property type="entry name" value="HATPase_C_sf"/>
</dbReference>
<dbReference type="SUPFAM" id="SSF47384">
    <property type="entry name" value="Homodimeric domain of signal transducing histidine kinase"/>
    <property type="match status" value="1"/>
</dbReference>
<evidence type="ECO:0000313" key="12">
    <source>
        <dbReference type="Proteomes" id="UP000017127"/>
    </source>
</evidence>
<evidence type="ECO:0000259" key="9">
    <source>
        <dbReference type="PROSITE" id="PS50109"/>
    </source>
</evidence>
<dbReference type="InterPro" id="IPR036097">
    <property type="entry name" value="HisK_dim/P_sf"/>
</dbReference>
<dbReference type="InterPro" id="IPR004358">
    <property type="entry name" value="Sig_transdc_His_kin-like_C"/>
</dbReference>
<evidence type="ECO:0000256" key="1">
    <source>
        <dbReference type="ARBA" id="ARBA00000085"/>
    </source>
</evidence>
<evidence type="ECO:0000313" key="11">
    <source>
        <dbReference type="EMBL" id="ERT04686.1"/>
    </source>
</evidence>
<dbReference type="PANTHER" id="PTHR43047">
    <property type="entry name" value="TWO-COMPONENT HISTIDINE PROTEIN KINASE"/>
    <property type="match status" value="1"/>
</dbReference>
<dbReference type="PANTHER" id="PTHR43047:SF72">
    <property type="entry name" value="OSMOSENSING HISTIDINE PROTEIN KINASE SLN1"/>
    <property type="match status" value="1"/>
</dbReference>
<keyword evidence="5" id="KW-0418">Kinase</keyword>
<protein>
    <recommendedName>
        <fullName evidence="2">histidine kinase</fullName>
        <ecNumber evidence="2">2.7.13.3</ecNumber>
    </recommendedName>
</protein>
<keyword evidence="12" id="KW-1185">Reference proteome</keyword>
<name>U7QD86_9CYAN</name>
<dbReference type="Pfam" id="PF00072">
    <property type="entry name" value="Response_reg"/>
    <property type="match status" value="1"/>
</dbReference>
<dbReference type="OrthoDB" id="569699at2"/>
<dbReference type="InterPro" id="IPR003661">
    <property type="entry name" value="HisK_dim/P_dom"/>
</dbReference>
<keyword evidence="8" id="KW-0175">Coiled coil</keyword>
<dbReference type="PROSITE" id="PS50109">
    <property type="entry name" value="HIS_KIN"/>
    <property type="match status" value="1"/>
</dbReference>
<dbReference type="Proteomes" id="UP000017127">
    <property type="component" value="Unassembled WGS sequence"/>
</dbReference>
<proteinExistence type="predicted"/>
<dbReference type="Gene3D" id="1.10.287.130">
    <property type="match status" value="1"/>
</dbReference>
<dbReference type="SUPFAM" id="SSF52172">
    <property type="entry name" value="CheY-like"/>
    <property type="match status" value="1"/>
</dbReference>
<dbReference type="GO" id="GO:0000155">
    <property type="term" value="F:phosphorelay sensor kinase activity"/>
    <property type="evidence" value="ECO:0007669"/>
    <property type="project" value="InterPro"/>
</dbReference>
<dbReference type="InterPro" id="IPR011006">
    <property type="entry name" value="CheY-like_superfamily"/>
</dbReference>
<evidence type="ECO:0000259" key="10">
    <source>
        <dbReference type="PROSITE" id="PS50110"/>
    </source>
</evidence>
<dbReference type="SMART" id="SM00448">
    <property type="entry name" value="REC"/>
    <property type="match status" value="1"/>
</dbReference>
<evidence type="ECO:0000256" key="7">
    <source>
        <dbReference type="PROSITE-ProRule" id="PRU00169"/>
    </source>
</evidence>
<keyword evidence="6" id="KW-0902">Two-component regulatory system</keyword>
<dbReference type="RefSeq" id="WP_023069076.1">
    <property type="nucleotide sequence ID" value="NZ_AUZM01000085.1"/>
</dbReference>
<dbReference type="Pfam" id="PF02518">
    <property type="entry name" value="HATPase_c"/>
    <property type="match status" value="1"/>
</dbReference>
<evidence type="ECO:0000256" key="8">
    <source>
        <dbReference type="SAM" id="Coils"/>
    </source>
</evidence>
<accession>U7QD86</accession>
<gene>
    <name evidence="11" type="ORF">M595_5367</name>
</gene>
<comment type="caution">
    <text evidence="11">The sequence shown here is derived from an EMBL/GenBank/DDBJ whole genome shotgun (WGS) entry which is preliminary data.</text>
</comment>
<dbReference type="AlphaFoldDB" id="U7QD86"/>
<evidence type="ECO:0000256" key="2">
    <source>
        <dbReference type="ARBA" id="ARBA00012438"/>
    </source>
</evidence>
<reference evidence="11 12" key="1">
    <citation type="journal article" date="2013" name="Front. Microbiol.">
        <title>Comparative genomic analyses of the cyanobacterium, Lyngbya aestuarii BL J, a powerful hydrogen producer.</title>
        <authorList>
            <person name="Kothari A."/>
            <person name="Vaughn M."/>
            <person name="Garcia-Pichel F."/>
        </authorList>
    </citation>
    <scope>NUCLEOTIDE SEQUENCE [LARGE SCALE GENOMIC DNA]</scope>
    <source>
        <strain evidence="11 12">BL J</strain>
    </source>
</reference>
<dbReference type="InterPro" id="IPR001789">
    <property type="entry name" value="Sig_transdc_resp-reg_receiver"/>
</dbReference>
<evidence type="ECO:0000256" key="5">
    <source>
        <dbReference type="ARBA" id="ARBA00022777"/>
    </source>
</evidence>
<dbReference type="CDD" id="cd00082">
    <property type="entry name" value="HisKA"/>
    <property type="match status" value="1"/>
</dbReference>
<dbReference type="SUPFAM" id="SSF55874">
    <property type="entry name" value="ATPase domain of HSP90 chaperone/DNA topoisomerase II/histidine kinase"/>
    <property type="match status" value="1"/>
</dbReference>
<dbReference type="EC" id="2.7.13.3" evidence="2"/>
<keyword evidence="4" id="KW-0808">Transferase</keyword>
<feature type="modified residue" description="4-aspartylphosphate" evidence="7">
    <location>
        <position position="59"/>
    </location>
</feature>
<dbReference type="PRINTS" id="PR00344">
    <property type="entry name" value="BCTRLSENSOR"/>
</dbReference>
<dbReference type="PATRIC" id="fig|1348334.3.peg.5164"/>